<dbReference type="InterPro" id="IPR006665">
    <property type="entry name" value="OmpA-like"/>
</dbReference>
<accession>A0A418WBD3</accession>
<dbReference type="InterPro" id="IPR036737">
    <property type="entry name" value="OmpA-like_sf"/>
</dbReference>
<keyword evidence="6 7" id="KW-0472">Membrane</keyword>
<reference evidence="11 12" key="1">
    <citation type="submission" date="2018-09" db="EMBL/GenBank/DDBJ databases">
        <authorList>
            <person name="Zhu H."/>
        </authorList>
    </citation>
    <scope>NUCLEOTIDE SEQUENCE [LARGE SCALE GENOMIC DNA]</scope>
    <source>
        <strain evidence="11 12">K1W22B-8</strain>
    </source>
</reference>
<evidence type="ECO:0000256" key="8">
    <source>
        <dbReference type="SAM" id="MobiDB-lite"/>
    </source>
</evidence>
<keyword evidence="4 9" id="KW-0812">Transmembrane</keyword>
<comment type="subcellular location">
    <subcellularLocation>
        <location evidence="1">Cell membrane</location>
        <topology evidence="1">Single-pass membrane protein</topology>
    </subcellularLocation>
</comment>
<comment type="similarity">
    <text evidence="2">Belongs to the MotB family.</text>
</comment>
<keyword evidence="5 9" id="KW-1133">Transmembrane helix</keyword>
<dbReference type="GO" id="GO:0005886">
    <property type="term" value="C:plasma membrane"/>
    <property type="evidence" value="ECO:0007669"/>
    <property type="project" value="UniProtKB-SubCell"/>
</dbReference>
<gene>
    <name evidence="11" type="ORF">D3874_09790</name>
</gene>
<evidence type="ECO:0000256" key="5">
    <source>
        <dbReference type="ARBA" id="ARBA00022989"/>
    </source>
</evidence>
<evidence type="ECO:0000256" key="4">
    <source>
        <dbReference type="ARBA" id="ARBA00022692"/>
    </source>
</evidence>
<feature type="region of interest" description="Disordered" evidence="8">
    <location>
        <begin position="151"/>
        <end position="181"/>
    </location>
</feature>
<protein>
    <submittedName>
        <fullName evidence="11">Chemotaxis protein MotB</fullName>
    </submittedName>
</protein>
<evidence type="ECO:0000256" key="7">
    <source>
        <dbReference type="PROSITE-ProRule" id="PRU00473"/>
    </source>
</evidence>
<evidence type="ECO:0000256" key="6">
    <source>
        <dbReference type="ARBA" id="ARBA00023136"/>
    </source>
</evidence>
<name>A0A418WBD3_9PROT</name>
<dbReference type="Gene3D" id="3.30.1330.60">
    <property type="entry name" value="OmpA-like domain"/>
    <property type="match status" value="1"/>
</dbReference>
<evidence type="ECO:0000256" key="9">
    <source>
        <dbReference type="SAM" id="Phobius"/>
    </source>
</evidence>
<evidence type="ECO:0000259" key="10">
    <source>
        <dbReference type="PROSITE" id="PS51123"/>
    </source>
</evidence>
<dbReference type="InterPro" id="IPR050330">
    <property type="entry name" value="Bact_OuterMem_StrucFunc"/>
</dbReference>
<feature type="region of interest" description="Disordered" evidence="8">
    <location>
        <begin position="73"/>
        <end position="138"/>
    </location>
</feature>
<dbReference type="EMBL" id="QYUK01000011">
    <property type="protein sequence ID" value="RJF87284.1"/>
    <property type="molecule type" value="Genomic_DNA"/>
</dbReference>
<feature type="compositionally biased region" description="Acidic residues" evidence="8">
    <location>
        <begin position="105"/>
        <end position="116"/>
    </location>
</feature>
<organism evidence="11 12">
    <name type="scientific">Oleomonas cavernae</name>
    <dbReference type="NCBI Taxonomy" id="2320859"/>
    <lineage>
        <taxon>Bacteria</taxon>
        <taxon>Pseudomonadati</taxon>
        <taxon>Pseudomonadota</taxon>
        <taxon>Alphaproteobacteria</taxon>
        <taxon>Acetobacterales</taxon>
        <taxon>Acetobacteraceae</taxon>
        <taxon>Oleomonas</taxon>
    </lineage>
</organism>
<dbReference type="Pfam" id="PF13677">
    <property type="entry name" value="MotB_plug"/>
    <property type="match status" value="1"/>
</dbReference>
<proteinExistence type="inferred from homology"/>
<sequence>MAGQNDLRPIIIKRVKKVEGGHHGGAWKVAYADFVTAMMAFFLLLWLLNATSEAQKQGIADYFDPVSVSETTSGAGGVLGGQTITQDSNRNDGGSPTGLVTQIEPDSETTDQEETDQPLPLSGLAQNGPADSTQSANGGLMSSAIAAPIPGAASAAPPSPQSAETIAQTNAQARAEQQRFSATAESLRQALQASPELREAAKQVLIDITPEGMRIQLVDAEGKPMFQTGSSRMSDEMVALLGKIAGVITRLPNRIAIAGHTDAAPYRTTNGYSNWELSADRANSSRRVLTESGVRPARIYQISGKAASEPLIPDNPLDPANRRITITLLRESPVLPPGIAMVPAVP</sequence>
<evidence type="ECO:0000313" key="11">
    <source>
        <dbReference type="EMBL" id="RJF87284.1"/>
    </source>
</evidence>
<evidence type="ECO:0000256" key="2">
    <source>
        <dbReference type="ARBA" id="ARBA00008914"/>
    </source>
</evidence>
<dbReference type="RefSeq" id="WP_119777926.1">
    <property type="nucleotide sequence ID" value="NZ_QYUK01000011.1"/>
</dbReference>
<comment type="caution">
    <text evidence="11">The sequence shown here is derived from an EMBL/GenBank/DDBJ whole genome shotgun (WGS) entry which is preliminary data.</text>
</comment>
<feature type="transmembrane region" description="Helical" evidence="9">
    <location>
        <begin position="29"/>
        <end position="48"/>
    </location>
</feature>
<dbReference type="Pfam" id="PF00691">
    <property type="entry name" value="OmpA"/>
    <property type="match status" value="1"/>
</dbReference>
<dbReference type="SUPFAM" id="SSF103088">
    <property type="entry name" value="OmpA-like"/>
    <property type="match status" value="1"/>
</dbReference>
<dbReference type="PANTHER" id="PTHR30329:SF21">
    <property type="entry name" value="LIPOPROTEIN YIAD-RELATED"/>
    <property type="match status" value="1"/>
</dbReference>
<evidence type="ECO:0000256" key="1">
    <source>
        <dbReference type="ARBA" id="ARBA00004162"/>
    </source>
</evidence>
<dbReference type="PANTHER" id="PTHR30329">
    <property type="entry name" value="STATOR ELEMENT OF FLAGELLAR MOTOR COMPLEX"/>
    <property type="match status" value="1"/>
</dbReference>
<dbReference type="OrthoDB" id="7170686at2"/>
<dbReference type="Proteomes" id="UP000284605">
    <property type="component" value="Unassembled WGS sequence"/>
</dbReference>
<feature type="compositionally biased region" description="Polar residues" evidence="8">
    <location>
        <begin position="82"/>
        <end position="100"/>
    </location>
</feature>
<evidence type="ECO:0000313" key="12">
    <source>
        <dbReference type="Proteomes" id="UP000284605"/>
    </source>
</evidence>
<evidence type="ECO:0000256" key="3">
    <source>
        <dbReference type="ARBA" id="ARBA00022475"/>
    </source>
</evidence>
<dbReference type="InterPro" id="IPR025713">
    <property type="entry name" value="MotB-like_N_dom"/>
</dbReference>
<feature type="domain" description="OmpA-like" evidence="10">
    <location>
        <begin position="213"/>
        <end position="332"/>
    </location>
</feature>
<keyword evidence="3" id="KW-1003">Cell membrane</keyword>
<dbReference type="CDD" id="cd07185">
    <property type="entry name" value="OmpA_C-like"/>
    <property type="match status" value="1"/>
</dbReference>
<dbReference type="AlphaFoldDB" id="A0A418WBD3"/>
<keyword evidence="12" id="KW-1185">Reference proteome</keyword>
<dbReference type="PROSITE" id="PS51123">
    <property type="entry name" value="OMPA_2"/>
    <property type="match status" value="1"/>
</dbReference>